<evidence type="ECO:0000256" key="3">
    <source>
        <dbReference type="ARBA" id="ARBA00007164"/>
    </source>
</evidence>
<evidence type="ECO:0000313" key="17">
    <source>
        <dbReference type="Proteomes" id="UP000440716"/>
    </source>
</evidence>
<keyword evidence="7 14" id="KW-0732">Signal</keyword>
<feature type="domain" description="Peptidase S11 D-Ala-D-Ala carboxypeptidase A C-terminal" evidence="15">
    <location>
        <begin position="302"/>
        <end position="392"/>
    </location>
</feature>
<dbReference type="GO" id="GO:0009002">
    <property type="term" value="F:serine-type D-Ala-D-Ala carboxypeptidase activity"/>
    <property type="evidence" value="ECO:0007669"/>
    <property type="project" value="UniProtKB-EC"/>
</dbReference>
<dbReference type="SUPFAM" id="SSF69189">
    <property type="entry name" value="Penicillin-binding protein associated domain"/>
    <property type="match status" value="1"/>
</dbReference>
<keyword evidence="11" id="KW-0961">Cell wall biogenesis/degradation</keyword>
<dbReference type="InterPro" id="IPR037167">
    <property type="entry name" value="Peptidase_S11_C_sf"/>
</dbReference>
<evidence type="ECO:0000256" key="2">
    <source>
        <dbReference type="ARBA" id="ARBA00004752"/>
    </source>
</evidence>
<dbReference type="PRINTS" id="PR00725">
    <property type="entry name" value="DADACBPTASE1"/>
</dbReference>
<dbReference type="EMBL" id="WPHU01000002">
    <property type="protein sequence ID" value="MVA55837.1"/>
    <property type="molecule type" value="Genomic_DNA"/>
</dbReference>
<keyword evidence="5 16" id="KW-0121">Carboxypeptidase</keyword>
<evidence type="ECO:0000256" key="5">
    <source>
        <dbReference type="ARBA" id="ARBA00022645"/>
    </source>
</evidence>
<protein>
    <recommendedName>
        <fullName evidence="4">serine-type D-Ala-D-Ala carboxypeptidase</fullName>
        <ecNumber evidence="4">3.4.16.4</ecNumber>
    </recommendedName>
</protein>
<comment type="catalytic activity">
    <reaction evidence="12">
        <text>Preferential cleavage: (Ac)2-L-Lys-D-Ala-|-D-Ala. Also transpeptidation of peptidyl-alanyl moieties that are N-acyl substituents of D-alanine.</text>
        <dbReference type="EC" id="3.4.16.4"/>
    </reaction>
</comment>
<dbReference type="GO" id="GO:0009252">
    <property type="term" value="P:peptidoglycan biosynthetic process"/>
    <property type="evidence" value="ECO:0007669"/>
    <property type="project" value="UniProtKB-UniPathway"/>
</dbReference>
<dbReference type="InterPro" id="IPR015956">
    <property type="entry name" value="Peniciliin-bd_prot_C_sf"/>
</dbReference>
<dbReference type="PANTHER" id="PTHR21581">
    <property type="entry name" value="D-ALANYL-D-ALANINE CARBOXYPEPTIDASE"/>
    <property type="match status" value="1"/>
</dbReference>
<reference evidence="16 17" key="1">
    <citation type="submission" date="2019-12" db="EMBL/GenBank/DDBJ databases">
        <title>Whole-genome sequencing of Allorhizobium vitis.</title>
        <authorList>
            <person name="Gan H.M."/>
            <person name="Szegedi E."/>
            <person name="Burr T."/>
            <person name="Savka M.A."/>
        </authorList>
    </citation>
    <scope>NUCLEOTIDE SEQUENCE [LARGE SCALE GENOMIC DNA]</scope>
    <source>
        <strain evidence="16 17">CG415</strain>
    </source>
</reference>
<dbReference type="Gene3D" id="2.60.410.10">
    <property type="entry name" value="D-Ala-D-Ala carboxypeptidase, C-terminal domain"/>
    <property type="match status" value="1"/>
</dbReference>
<organism evidence="16 17">
    <name type="scientific">Agrobacterium vitis</name>
    <name type="common">Rhizobium vitis</name>
    <dbReference type="NCBI Taxonomy" id="373"/>
    <lineage>
        <taxon>Bacteria</taxon>
        <taxon>Pseudomonadati</taxon>
        <taxon>Pseudomonadota</taxon>
        <taxon>Alphaproteobacteria</taxon>
        <taxon>Hyphomicrobiales</taxon>
        <taxon>Rhizobiaceae</taxon>
        <taxon>Rhizobium/Agrobacterium group</taxon>
        <taxon>Agrobacterium</taxon>
    </lineage>
</organism>
<evidence type="ECO:0000256" key="14">
    <source>
        <dbReference type="SAM" id="SignalP"/>
    </source>
</evidence>
<comment type="pathway">
    <text evidence="2">Cell wall biogenesis; peptidoglycan biosynthesis.</text>
</comment>
<feature type="signal peptide" evidence="14">
    <location>
        <begin position="1"/>
        <end position="43"/>
    </location>
</feature>
<dbReference type="Pfam" id="PF00768">
    <property type="entry name" value="Peptidase_S11"/>
    <property type="match status" value="1"/>
</dbReference>
<dbReference type="InterPro" id="IPR001967">
    <property type="entry name" value="Peptidase_S11_N"/>
</dbReference>
<dbReference type="SMART" id="SM00936">
    <property type="entry name" value="PBP5_C"/>
    <property type="match status" value="1"/>
</dbReference>
<evidence type="ECO:0000256" key="7">
    <source>
        <dbReference type="ARBA" id="ARBA00022729"/>
    </source>
</evidence>
<evidence type="ECO:0000256" key="9">
    <source>
        <dbReference type="ARBA" id="ARBA00022960"/>
    </source>
</evidence>
<evidence type="ECO:0000256" key="10">
    <source>
        <dbReference type="ARBA" id="ARBA00022984"/>
    </source>
</evidence>
<keyword evidence="9" id="KW-0133">Cell shape</keyword>
<dbReference type="Pfam" id="PF07943">
    <property type="entry name" value="PBP5_C"/>
    <property type="match status" value="1"/>
</dbReference>
<dbReference type="PANTHER" id="PTHR21581:SF6">
    <property type="entry name" value="TRAFFICKING PROTEIN PARTICLE COMPLEX SUBUNIT 12"/>
    <property type="match status" value="1"/>
</dbReference>
<comment type="similarity">
    <text evidence="3 13">Belongs to the peptidase S11 family.</text>
</comment>
<dbReference type="GO" id="GO:0008360">
    <property type="term" value="P:regulation of cell shape"/>
    <property type="evidence" value="ECO:0007669"/>
    <property type="project" value="UniProtKB-KW"/>
</dbReference>
<comment type="function">
    <text evidence="1">Removes C-terminal D-alanyl residues from sugar-peptide cell wall precursors.</text>
</comment>
<evidence type="ECO:0000256" key="8">
    <source>
        <dbReference type="ARBA" id="ARBA00022801"/>
    </source>
</evidence>
<name>A0A7K1RCW1_AGRVI</name>
<accession>A0A7K1RCW1</accession>
<keyword evidence="8" id="KW-0378">Hydrolase</keyword>
<dbReference type="Gene3D" id="3.40.710.10">
    <property type="entry name" value="DD-peptidase/beta-lactamase superfamily"/>
    <property type="match status" value="1"/>
</dbReference>
<evidence type="ECO:0000256" key="1">
    <source>
        <dbReference type="ARBA" id="ARBA00003217"/>
    </source>
</evidence>
<evidence type="ECO:0000259" key="15">
    <source>
        <dbReference type="SMART" id="SM00936"/>
    </source>
</evidence>
<gene>
    <name evidence="16" type="ORF">GOZ88_06895</name>
</gene>
<evidence type="ECO:0000256" key="11">
    <source>
        <dbReference type="ARBA" id="ARBA00023316"/>
    </source>
</evidence>
<keyword evidence="10" id="KW-0573">Peptidoglycan synthesis</keyword>
<dbReference type="UniPathway" id="UPA00219"/>
<sequence length="411" mass="44183">MHIGLPVTKRFWAYAGSYDRKIVVLLAALFYSASLQVSAFAQAAATDTATPAVYATEAKQVLLIEAETGSVLFEKSSDQPFTSASLSKMMVAEVVLDALKSGRLQLSQEFPVSEFAWRTGGAPSRTATMFAAVRSRVPVEALLKGVMVQMANDACLILAEGMAGSEQGFVKLMNERAAALGLKDSHFANATGLPDPGNKVSLRDMITLAQALKSNYPDFYALYAQPDFEWNKIFQRNRNPLLGQSPGVDGLAAGFAEGEGYSIVASAQQNGVRLYLGLAGSESDKSRQEDAAKALAWGFSAFEKRRLFEAGQVIGEASVYGGEPAQVPLVSPQPVDVYLPVGASDKLEAKVIYPWPLRPGVAQGQQVGHLKVMLGDKLLRDMPLQAASPSKLGSLVKRTRDALVELLFSWV</sequence>
<evidence type="ECO:0000256" key="12">
    <source>
        <dbReference type="ARBA" id="ARBA00034000"/>
    </source>
</evidence>
<evidence type="ECO:0000256" key="4">
    <source>
        <dbReference type="ARBA" id="ARBA00012448"/>
    </source>
</evidence>
<dbReference type="GO" id="GO:0006508">
    <property type="term" value="P:proteolysis"/>
    <property type="evidence" value="ECO:0007669"/>
    <property type="project" value="UniProtKB-KW"/>
</dbReference>
<evidence type="ECO:0000313" key="16">
    <source>
        <dbReference type="EMBL" id="MVA55837.1"/>
    </source>
</evidence>
<dbReference type="AlphaFoldDB" id="A0A7K1RCW1"/>
<dbReference type="Proteomes" id="UP000440716">
    <property type="component" value="Unassembled WGS sequence"/>
</dbReference>
<dbReference type="InterPro" id="IPR012907">
    <property type="entry name" value="Peptidase_S11_C"/>
</dbReference>
<evidence type="ECO:0000256" key="6">
    <source>
        <dbReference type="ARBA" id="ARBA00022670"/>
    </source>
</evidence>
<dbReference type="GO" id="GO:0071555">
    <property type="term" value="P:cell wall organization"/>
    <property type="evidence" value="ECO:0007669"/>
    <property type="project" value="UniProtKB-KW"/>
</dbReference>
<dbReference type="InterPro" id="IPR012338">
    <property type="entry name" value="Beta-lactam/transpept-like"/>
</dbReference>
<feature type="chain" id="PRO_5029513729" description="serine-type D-Ala-D-Ala carboxypeptidase" evidence="14">
    <location>
        <begin position="44"/>
        <end position="411"/>
    </location>
</feature>
<dbReference type="EC" id="3.4.16.4" evidence="4"/>
<keyword evidence="6" id="KW-0645">Protease</keyword>
<dbReference type="SUPFAM" id="SSF56601">
    <property type="entry name" value="beta-lactamase/transpeptidase-like"/>
    <property type="match status" value="1"/>
</dbReference>
<comment type="caution">
    <text evidence="16">The sequence shown here is derived from an EMBL/GenBank/DDBJ whole genome shotgun (WGS) entry which is preliminary data.</text>
</comment>
<proteinExistence type="inferred from homology"/>
<dbReference type="InterPro" id="IPR018044">
    <property type="entry name" value="Peptidase_S11"/>
</dbReference>
<evidence type="ECO:0000256" key="13">
    <source>
        <dbReference type="RuleBase" id="RU004016"/>
    </source>
</evidence>